<dbReference type="PROSITE" id="PS51910">
    <property type="entry name" value="GH18_2"/>
    <property type="match status" value="1"/>
</dbReference>
<comment type="caution">
    <text evidence="5">The sequence shown here is derived from an EMBL/GenBank/DDBJ whole genome shotgun (WGS) entry which is preliminary data.</text>
</comment>
<dbReference type="AlphaFoldDB" id="A0A3N6MAZ1"/>
<accession>A0A3N6MAZ1</accession>
<dbReference type="GO" id="GO:0030246">
    <property type="term" value="F:carbohydrate binding"/>
    <property type="evidence" value="ECO:0007669"/>
    <property type="project" value="InterPro"/>
</dbReference>
<dbReference type="InterPro" id="IPR052750">
    <property type="entry name" value="GH18_Chitinase"/>
</dbReference>
<dbReference type="InterPro" id="IPR006311">
    <property type="entry name" value="TAT_signal"/>
</dbReference>
<dbReference type="RefSeq" id="WP_124196337.1">
    <property type="nucleotide sequence ID" value="NZ_REGA01000013.1"/>
</dbReference>
<dbReference type="PROSITE" id="PS50093">
    <property type="entry name" value="PKD"/>
    <property type="match status" value="1"/>
</dbReference>
<dbReference type="GO" id="GO:0005576">
    <property type="term" value="C:extracellular region"/>
    <property type="evidence" value="ECO:0007669"/>
    <property type="project" value="InterPro"/>
</dbReference>
<dbReference type="OrthoDB" id="8638at2157"/>
<dbReference type="SMART" id="SM00089">
    <property type="entry name" value="PKD"/>
    <property type="match status" value="1"/>
</dbReference>
<dbReference type="InterPro" id="IPR022409">
    <property type="entry name" value="PKD/Chitinase_dom"/>
</dbReference>
<dbReference type="Proteomes" id="UP000282323">
    <property type="component" value="Unassembled WGS sequence"/>
</dbReference>
<dbReference type="CDD" id="cd12215">
    <property type="entry name" value="ChiC_BD"/>
    <property type="match status" value="1"/>
</dbReference>
<keyword evidence="1" id="KW-0378">Hydrolase</keyword>
<dbReference type="InterPro" id="IPR003610">
    <property type="entry name" value="CBM5/12"/>
</dbReference>
<evidence type="ECO:0000313" key="6">
    <source>
        <dbReference type="Proteomes" id="UP000282323"/>
    </source>
</evidence>
<dbReference type="SUPFAM" id="SSF49299">
    <property type="entry name" value="PKD domain"/>
    <property type="match status" value="1"/>
</dbReference>
<name>A0A3N6MAZ1_NATCH</name>
<dbReference type="InterPro" id="IPR000601">
    <property type="entry name" value="PKD_dom"/>
</dbReference>
<dbReference type="Gene3D" id="3.20.20.80">
    <property type="entry name" value="Glycosidases"/>
    <property type="match status" value="1"/>
</dbReference>
<dbReference type="Pfam" id="PF18911">
    <property type="entry name" value="PKD_4"/>
    <property type="match status" value="1"/>
</dbReference>
<sequence>MKPTRRTLLRNASNVSILLGGLGVASTTATAEEYPEWDPDETYTEGDRVVHDGTVWEAQWWTRGDEPGTNEWGPWDEVETHDPGPSASVTVSDSSPEPGEEITFDASDSDGDLEDYAWEFGDGTTATGEVVTHSYDAEGEYTVELTVTDVDGEEDDTQSTVYVGDDEVSDADGIYSPYQGTWYDVVDGTLGRDTDRVIVAFVGDPHRNGEISPAWLANCNNHECEGESLDTYADEIDTLQGEGIEVGLSVGGWESPVVARDADDPEELKDAYIDLLDTFDVTHLDIDDENAEAPDRPDDLHEIRNEALALLKDERPDVTVGFTVSASPDGFADSGHSPGKVFIEDAAEKGLELDYVQAMAMHFEDEPENFETITSALESGVDFLEGVYPDKSRDELWSMVGVTPYLGEITTDDASDLVDYANQKGMYSIAPWVLGEDDGGEFSEVFYGFEGDAN</sequence>
<feature type="compositionally biased region" description="Acidic residues" evidence="2">
    <location>
        <begin position="98"/>
        <end position="111"/>
    </location>
</feature>
<dbReference type="InterPro" id="IPR036573">
    <property type="entry name" value="CBM_sf_5/12"/>
</dbReference>
<dbReference type="Pfam" id="PF02839">
    <property type="entry name" value="CBM_5_12"/>
    <property type="match status" value="1"/>
</dbReference>
<evidence type="ECO:0000259" key="4">
    <source>
        <dbReference type="PROSITE" id="PS51910"/>
    </source>
</evidence>
<dbReference type="PROSITE" id="PS51318">
    <property type="entry name" value="TAT"/>
    <property type="match status" value="1"/>
</dbReference>
<dbReference type="Gene3D" id="2.10.10.20">
    <property type="entry name" value="Carbohydrate-binding module superfamily 5/12"/>
    <property type="match status" value="1"/>
</dbReference>
<proteinExistence type="predicted"/>
<evidence type="ECO:0000256" key="2">
    <source>
        <dbReference type="SAM" id="MobiDB-lite"/>
    </source>
</evidence>
<protein>
    <submittedName>
        <fullName evidence="5">PKD domain-containing protein</fullName>
    </submittedName>
</protein>
<dbReference type="SUPFAM" id="SSF51055">
    <property type="entry name" value="Carbohydrate binding domain"/>
    <property type="match status" value="1"/>
</dbReference>
<keyword evidence="6" id="KW-1185">Reference proteome</keyword>
<dbReference type="PANTHER" id="PTHR42976">
    <property type="entry name" value="BIFUNCTIONAL CHITINASE/LYSOZYME-RELATED"/>
    <property type="match status" value="1"/>
</dbReference>
<reference evidence="5 6" key="1">
    <citation type="submission" date="2018-10" db="EMBL/GenBank/DDBJ databases">
        <title>Natrarchaeobius chitinivorans gen. nov., sp. nov., and Natrarchaeobius haloalkaliphilus sp. nov., alkaliphilic, chitin-utilizing haloarchaea from hypersaline alkaline lakes.</title>
        <authorList>
            <person name="Sorokin D.Y."/>
            <person name="Elcheninov A.G."/>
            <person name="Kostrikina N.A."/>
            <person name="Bale N.J."/>
            <person name="Sinninghe Damste J.S."/>
            <person name="Khijniak T.V."/>
            <person name="Kublanov I.V."/>
            <person name="Toshchakov S.V."/>
        </authorList>
    </citation>
    <scope>NUCLEOTIDE SEQUENCE [LARGE SCALE GENOMIC DNA]</scope>
    <source>
        <strain evidence="5 6">AArcht4T</strain>
    </source>
</reference>
<dbReference type="InterPro" id="IPR035986">
    <property type="entry name" value="PKD_dom_sf"/>
</dbReference>
<dbReference type="InterPro" id="IPR017853">
    <property type="entry name" value="GH"/>
</dbReference>
<dbReference type="GO" id="GO:0004553">
    <property type="term" value="F:hydrolase activity, hydrolyzing O-glycosyl compounds"/>
    <property type="evidence" value="ECO:0007669"/>
    <property type="project" value="InterPro"/>
</dbReference>
<evidence type="ECO:0000313" key="5">
    <source>
        <dbReference type="EMBL" id="RQG93560.1"/>
    </source>
</evidence>
<feature type="domain" description="PKD" evidence="3">
    <location>
        <begin position="85"/>
        <end position="163"/>
    </location>
</feature>
<dbReference type="PANTHER" id="PTHR42976:SF1">
    <property type="entry name" value="GH18 DOMAIN-CONTAINING PROTEIN-RELATED"/>
    <property type="match status" value="1"/>
</dbReference>
<feature type="region of interest" description="Disordered" evidence="2">
    <location>
        <begin position="63"/>
        <end position="111"/>
    </location>
</feature>
<feature type="domain" description="GH18" evidence="4">
    <location>
        <begin position="173"/>
        <end position="454"/>
    </location>
</feature>
<dbReference type="Gene3D" id="2.60.40.10">
    <property type="entry name" value="Immunoglobulins"/>
    <property type="match status" value="1"/>
</dbReference>
<dbReference type="InterPro" id="IPR001223">
    <property type="entry name" value="Glyco_hydro18_cat"/>
</dbReference>
<evidence type="ECO:0000256" key="1">
    <source>
        <dbReference type="ARBA" id="ARBA00022801"/>
    </source>
</evidence>
<dbReference type="GO" id="GO:0005975">
    <property type="term" value="P:carbohydrate metabolic process"/>
    <property type="evidence" value="ECO:0007669"/>
    <property type="project" value="InterPro"/>
</dbReference>
<gene>
    <name evidence="5" type="ORF">EA473_14620</name>
</gene>
<organism evidence="5 6">
    <name type="scientific">Natrarchaeobius chitinivorans</name>
    <dbReference type="NCBI Taxonomy" id="1679083"/>
    <lineage>
        <taxon>Archaea</taxon>
        <taxon>Methanobacteriati</taxon>
        <taxon>Methanobacteriota</taxon>
        <taxon>Stenosarchaea group</taxon>
        <taxon>Halobacteria</taxon>
        <taxon>Halobacteriales</taxon>
        <taxon>Natrialbaceae</taxon>
        <taxon>Natrarchaeobius</taxon>
    </lineage>
</organism>
<dbReference type="CDD" id="cd00146">
    <property type="entry name" value="PKD"/>
    <property type="match status" value="1"/>
</dbReference>
<evidence type="ECO:0000259" key="3">
    <source>
        <dbReference type="PROSITE" id="PS50093"/>
    </source>
</evidence>
<dbReference type="InterPro" id="IPR013783">
    <property type="entry name" value="Ig-like_fold"/>
</dbReference>
<dbReference type="EMBL" id="REGA01000013">
    <property type="protein sequence ID" value="RQG93560.1"/>
    <property type="molecule type" value="Genomic_DNA"/>
</dbReference>
<dbReference type="SMART" id="SM00495">
    <property type="entry name" value="ChtBD3"/>
    <property type="match status" value="1"/>
</dbReference>
<dbReference type="SUPFAM" id="SSF51445">
    <property type="entry name" value="(Trans)glycosidases"/>
    <property type="match status" value="1"/>
</dbReference>